<dbReference type="PANTHER" id="PTHR30146">
    <property type="entry name" value="LACI-RELATED TRANSCRIPTIONAL REPRESSOR"/>
    <property type="match status" value="1"/>
</dbReference>
<reference evidence="5" key="1">
    <citation type="submission" date="2023-05" db="EMBL/GenBank/DDBJ databases">
        <authorList>
            <person name="Zhang X."/>
        </authorList>
    </citation>
    <scope>NUCLEOTIDE SEQUENCE</scope>
    <source>
        <strain evidence="5">YF14B1</strain>
    </source>
</reference>
<evidence type="ECO:0000313" key="5">
    <source>
        <dbReference type="EMBL" id="MDJ1479474.1"/>
    </source>
</evidence>
<dbReference type="PANTHER" id="PTHR30146:SF109">
    <property type="entry name" value="HTH-TYPE TRANSCRIPTIONAL REGULATOR GALS"/>
    <property type="match status" value="1"/>
</dbReference>
<dbReference type="CDD" id="cd06267">
    <property type="entry name" value="PBP1_LacI_sugar_binding-like"/>
    <property type="match status" value="1"/>
</dbReference>
<evidence type="ECO:0000256" key="1">
    <source>
        <dbReference type="ARBA" id="ARBA00023015"/>
    </source>
</evidence>
<evidence type="ECO:0000256" key="2">
    <source>
        <dbReference type="ARBA" id="ARBA00023125"/>
    </source>
</evidence>
<dbReference type="GO" id="GO:0003700">
    <property type="term" value="F:DNA-binding transcription factor activity"/>
    <property type="evidence" value="ECO:0007669"/>
    <property type="project" value="TreeGrafter"/>
</dbReference>
<gene>
    <name evidence="5" type="ORF">QNI16_03190</name>
</gene>
<dbReference type="Pfam" id="PF00356">
    <property type="entry name" value="LacI"/>
    <property type="match status" value="1"/>
</dbReference>
<dbReference type="Gene3D" id="1.10.260.40">
    <property type="entry name" value="lambda repressor-like DNA-binding domains"/>
    <property type="match status" value="1"/>
</dbReference>
<dbReference type="InterPro" id="IPR000843">
    <property type="entry name" value="HTH_LacI"/>
</dbReference>
<evidence type="ECO:0000313" key="6">
    <source>
        <dbReference type="Proteomes" id="UP001241110"/>
    </source>
</evidence>
<sequence>MEKEITIYDIAKQLNISPATVSRALNDHPAINNTTKSLIASTAREMGYRINPFASSLRKKRTNTLGVIVPRLNSYFMSTVLAGMEKEANEASYNLIISQSMESFKKEITNARTMFDSRVDGLLVSLAFDTEDLEHFEPFLKRNIPLLFFDRVMSHNQSTSIIIDNVRAGYEVTNHLISQGSQRIMHVTGSLKRNVYADRLKGYQQALSEAGIAYDDSLVKVTDLGMDTGQWVVQQIQEMPLPPDGLFVANDFCAVSCMSALKRAGYSVPQDVAVAGFNNDPLSQVVEPNLTTIHYPGYEMGEIAVKSLISHLNGVSASHATNTIILRSELIVRESSLRLSSK</sequence>
<dbReference type="Proteomes" id="UP001241110">
    <property type="component" value="Unassembled WGS sequence"/>
</dbReference>
<comment type="caution">
    <text evidence="5">The sequence shown here is derived from an EMBL/GenBank/DDBJ whole genome shotgun (WGS) entry which is preliminary data.</text>
</comment>
<dbReference type="RefSeq" id="WP_313975677.1">
    <property type="nucleotide sequence ID" value="NZ_JASJOS010000001.1"/>
</dbReference>
<dbReference type="InterPro" id="IPR028082">
    <property type="entry name" value="Peripla_BP_I"/>
</dbReference>
<dbReference type="InterPro" id="IPR010982">
    <property type="entry name" value="Lambda_DNA-bd_dom_sf"/>
</dbReference>
<feature type="domain" description="HTH lacI-type" evidence="4">
    <location>
        <begin position="5"/>
        <end position="59"/>
    </location>
</feature>
<dbReference type="InterPro" id="IPR046335">
    <property type="entry name" value="LacI/GalR-like_sensor"/>
</dbReference>
<proteinExistence type="predicted"/>
<dbReference type="SUPFAM" id="SSF47413">
    <property type="entry name" value="lambda repressor-like DNA-binding domains"/>
    <property type="match status" value="1"/>
</dbReference>
<dbReference type="PROSITE" id="PS50932">
    <property type="entry name" value="HTH_LACI_2"/>
    <property type="match status" value="1"/>
</dbReference>
<dbReference type="EMBL" id="JASJOS010000001">
    <property type="protein sequence ID" value="MDJ1479474.1"/>
    <property type="molecule type" value="Genomic_DNA"/>
</dbReference>
<evidence type="ECO:0000259" key="4">
    <source>
        <dbReference type="PROSITE" id="PS50932"/>
    </source>
</evidence>
<dbReference type="SUPFAM" id="SSF53822">
    <property type="entry name" value="Periplasmic binding protein-like I"/>
    <property type="match status" value="1"/>
</dbReference>
<dbReference type="Gene3D" id="3.40.50.2300">
    <property type="match status" value="2"/>
</dbReference>
<keyword evidence="3" id="KW-0804">Transcription</keyword>
<dbReference type="Pfam" id="PF13377">
    <property type="entry name" value="Peripla_BP_3"/>
    <property type="match status" value="1"/>
</dbReference>
<accession>A0AAE3U468</accession>
<dbReference type="GO" id="GO:0000976">
    <property type="term" value="F:transcription cis-regulatory region binding"/>
    <property type="evidence" value="ECO:0007669"/>
    <property type="project" value="TreeGrafter"/>
</dbReference>
<protein>
    <submittedName>
        <fullName evidence="5">LacI family DNA-binding transcriptional regulator</fullName>
    </submittedName>
</protein>
<name>A0AAE3U468_9BACT</name>
<dbReference type="AlphaFoldDB" id="A0AAE3U468"/>
<organism evidence="5 6">
    <name type="scientific">Xanthocytophaga flava</name>
    <dbReference type="NCBI Taxonomy" id="3048013"/>
    <lineage>
        <taxon>Bacteria</taxon>
        <taxon>Pseudomonadati</taxon>
        <taxon>Bacteroidota</taxon>
        <taxon>Cytophagia</taxon>
        <taxon>Cytophagales</taxon>
        <taxon>Rhodocytophagaceae</taxon>
        <taxon>Xanthocytophaga</taxon>
    </lineage>
</organism>
<evidence type="ECO:0000256" key="3">
    <source>
        <dbReference type="ARBA" id="ARBA00023163"/>
    </source>
</evidence>
<keyword evidence="1" id="KW-0805">Transcription regulation</keyword>
<keyword evidence="2 5" id="KW-0238">DNA-binding</keyword>
<dbReference type="SMART" id="SM00354">
    <property type="entry name" value="HTH_LACI"/>
    <property type="match status" value="1"/>
</dbReference>
<dbReference type="CDD" id="cd01392">
    <property type="entry name" value="HTH_LacI"/>
    <property type="match status" value="1"/>
</dbReference>